<keyword evidence="7 14" id="KW-0067">ATP-binding</keyword>
<dbReference type="SMART" id="SM00878">
    <property type="entry name" value="Biotin_carb_C"/>
    <property type="match status" value="1"/>
</dbReference>
<keyword evidence="4" id="KW-0436">Ligase</keyword>
<evidence type="ECO:0000256" key="3">
    <source>
        <dbReference type="ARBA" id="ARBA00022516"/>
    </source>
</evidence>
<dbReference type="SUPFAM" id="SSF51230">
    <property type="entry name" value="Single hybrid motif"/>
    <property type="match status" value="1"/>
</dbReference>
<gene>
    <name evidence="21" type="ORF">SARC_03882</name>
</gene>
<dbReference type="Pfam" id="PF02785">
    <property type="entry name" value="Biotin_carb_C"/>
    <property type="match status" value="1"/>
</dbReference>
<dbReference type="Pfam" id="PF01039">
    <property type="entry name" value="Carboxyl_trans"/>
    <property type="match status" value="1"/>
</dbReference>
<organism evidence="21 22">
    <name type="scientific">Sphaeroforma arctica JP610</name>
    <dbReference type="NCBI Taxonomy" id="667725"/>
    <lineage>
        <taxon>Eukaryota</taxon>
        <taxon>Ichthyosporea</taxon>
        <taxon>Ichthyophonida</taxon>
        <taxon>Sphaeroforma</taxon>
    </lineage>
</organism>
<evidence type="ECO:0000256" key="10">
    <source>
        <dbReference type="ARBA" id="ARBA00023267"/>
    </source>
</evidence>
<dbReference type="InterPro" id="IPR005479">
    <property type="entry name" value="CPAse_ATP-bd"/>
</dbReference>
<accession>A0A0L0G4R0</accession>
<protein>
    <submittedName>
        <fullName evidence="21">Uncharacterized protein</fullName>
    </submittedName>
</protein>
<dbReference type="InterPro" id="IPR011053">
    <property type="entry name" value="Single_hybrid_motif"/>
</dbReference>
<dbReference type="RefSeq" id="XP_014157796.1">
    <property type="nucleotide sequence ID" value="XM_014302321.1"/>
</dbReference>
<dbReference type="Proteomes" id="UP000054560">
    <property type="component" value="Unassembled WGS sequence"/>
</dbReference>
<dbReference type="InterPro" id="IPR049074">
    <property type="entry name" value="ACCA_BT"/>
</dbReference>
<evidence type="ECO:0000256" key="9">
    <source>
        <dbReference type="ARBA" id="ARBA00023160"/>
    </source>
</evidence>
<evidence type="ECO:0000256" key="2">
    <source>
        <dbReference type="ARBA" id="ARBA00004956"/>
    </source>
</evidence>
<dbReference type="PROSITE" id="PS50975">
    <property type="entry name" value="ATP_GRASP"/>
    <property type="match status" value="1"/>
</dbReference>
<dbReference type="eggNOG" id="KOG0368">
    <property type="taxonomic scope" value="Eukaryota"/>
</dbReference>
<dbReference type="GeneID" id="25904386"/>
<dbReference type="InterPro" id="IPR011764">
    <property type="entry name" value="Biotin_carboxylation_dom"/>
</dbReference>
<keyword evidence="3" id="KW-0444">Lipid biosynthesis</keyword>
<dbReference type="GO" id="GO:0004075">
    <property type="term" value="F:biotin carboxylase activity"/>
    <property type="evidence" value="ECO:0007669"/>
    <property type="project" value="UniProtKB-EC"/>
</dbReference>
<dbReference type="Pfam" id="PF02786">
    <property type="entry name" value="CPSase_L_D2"/>
    <property type="match status" value="1"/>
</dbReference>
<dbReference type="GO" id="GO:0006633">
    <property type="term" value="P:fatty acid biosynthetic process"/>
    <property type="evidence" value="ECO:0007669"/>
    <property type="project" value="UniProtKB-KW"/>
</dbReference>
<dbReference type="PROSITE" id="PS00188">
    <property type="entry name" value="BIOTIN"/>
    <property type="match status" value="1"/>
</dbReference>
<dbReference type="InterPro" id="IPR013815">
    <property type="entry name" value="ATP_grasp_subdomain_1"/>
</dbReference>
<dbReference type="PROSITE" id="PS50980">
    <property type="entry name" value="COA_CT_NTER"/>
    <property type="match status" value="1"/>
</dbReference>
<comment type="pathway">
    <text evidence="2">Lipid metabolism; malonyl-CoA biosynthesis; malonyl-CoA from acetyl-CoA: step 1/1.</text>
</comment>
<feature type="domain" description="ATP-grasp" evidence="17">
    <location>
        <begin position="186"/>
        <end position="386"/>
    </location>
</feature>
<dbReference type="InterPro" id="IPR001882">
    <property type="entry name" value="Biotin_BS"/>
</dbReference>
<dbReference type="Gene3D" id="2.40.50.100">
    <property type="match status" value="1"/>
</dbReference>
<keyword evidence="9" id="KW-0275">Fatty acid biosynthesis</keyword>
<keyword evidence="10" id="KW-0092">Biotin</keyword>
<comment type="catalytic activity">
    <reaction evidence="13">
        <text>N(6)-biotinyl-L-lysyl-[protein] + hydrogencarbonate + ATP = N(6)-carboxybiotinyl-L-lysyl-[protein] + ADP + phosphate + H(+)</text>
        <dbReference type="Rhea" id="RHEA:13501"/>
        <dbReference type="Rhea" id="RHEA-COMP:10505"/>
        <dbReference type="Rhea" id="RHEA-COMP:10506"/>
        <dbReference type="ChEBI" id="CHEBI:15378"/>
        <dbReference type="ChEBI" id="CHEBI:17544"/>
        <dbReference type="ChEBI" id="CHEBI:30616"/>
        <dbReference type="ChEBI" id="CHEBI:43474"/>
        <dbReference type="ChEBI" id="CHEBI:83144"/>
        <dbReference type="ChEBI" id="CHEBI:83145"/>
        <dbReference type="ChEBI" id="CHEBI:456216"/>
        <dbReference type="EC" id="6.3.4.14"/>
    </reaction>
</comment>
<keyword evidence="11" id="KW-0511">Multifunctional enzyme</keyword>
<dbReference type="STRING" id="667725.A0A0L0G4R0"/>
<keyword evidence="5 14" id="KW-0547">Nucleotide-binding</keyword>
<dbReference type="PANTHER" id="PTHR45728:SF3">
    <property type="entry name" value="ACETYL-COA CARBOXYLASE"/>
    <property type="match status" value="1"/>
</dbReference>
<dbReference type="FunFam" id="3.30.1490.20:FF:000003">
    <property type="entry name" value="acetyl-CoA carboxylase isoform X1"/>
    <property type="match status" value="1"/>
</dbReference>
<dbReference type="InterPro" id="IPR011763">
    <property type="entry name" value="COA_CT_C"/>
</dbReference>
<feature type="domain" description="CoA carboxyltransferase N-terminal" evidence="19">
    <location>
        <begin position="1553"/>
        <end position="1892"/>
    </location>
</feature>
<dbReference type="FunFam" id="2.40.50.100:FF:000005">
    <property type="entry name" value="Acetyl-CoA carboxylase 1"/>
    <property type="match status" value="1"/>
</dbReference>
<dbReference type="Pfam" id="PF21385">
    <property type="entry name" value="ACCA_BT"/>
    <property type="match status" value="1"/>
</dbReference>
<dbReference type="InterPro" id="IPR011761">
    <property type="entry name" value="ATP-grasp"/>
</dbReference>
<dbReference type="PROSITE" id="PS50968">
    <property type="entry name" value="BIOTINYL_LIPOYL"/>
    <property type="match status" value="1"/>
</dbReference>
<evidence type="ECO:0000256" key="12">
    <source>
        <dbReference type="ARBA" id="ARBA00048065"/>
    </source>
</evidence>
<dbReference type="Gene3D" id="2.40.460.10">
    <property type="entry name" value="Biotin dependent carboxylase carboxyltransferase"/>
    <property type="match status" value="1"/>
</dbReference>
<dbReference type="PROSITE" id="PS00867">
    <property type="entry name" value="CPSASE_2"/>
    <property type="match status" value="1"/>
</dbReference>
<sequence length="2356" mass="263675">MAHSEQNGDDADISRKAVAEFVAKCGGTRVITSVLIANNGIAAVKCIRSIRRFNYEMFGDERAIKFVAMATPEDIKVNAEYIKMADRYIKVPGGTNNNNYANVELIVDIAQRTNVQAVWAGWGHASENPKLPTMLRRIDIAFIGPPASAMDALGDKIASSIVAQSADVPTLPWNGTGVTIDVNNLNGANLEVPADVYEKGIVSTMEEGAEAAERIGYPVMIKASEGGGGKGIRKVEKPEQFAAFFRQAQNEVPGSPIFIMQLAKRSRHLEVQLLADQYGQAISLFGRDCSVQRRHQKIIEEAPAAIADPLTFEEMEKAAIRLAKLVGYQSAGTVEYLYEEPEEGTEGEEKEQFYFLELNPRLQVEHPCTEMVSDVNLPAAQLQVAMGIPLHRMKDIRMLYGESAFGDNEIDFDDFSKRRKANGHVIAARITAENPDEGFKPTGGNITNLNFRSSTNVWGYFSIDGSGALHEYADSQFGHIFAWGEDRDHARRNMAVALREVSIRGEIRTTVEYIVMLLETDAFLRNKISTGWLDKLIAEKLQSEKPEVMTSVISAAVHICANTFETNYDLYLKSVERGQFLDQDMLKTSMNLDLIHDGVKYTISVSQNGSINFVVIINGLHVDTTREPLNDGGSLVEFNTTSYVVYMKEEVDGYRVIVNSKTIMFEKENDPTVLRSTSPGKLIRYLVEDFTHVDANTAVAEIEVMKMVMPVTVDHAGTIRTLLQPGSVLSSGDIMAKLTLDDADAIRPAEPFTGQLPPYLQGLTREDEKVHQIASRCIAEVSTILDGYCVEEPLFSQRCAPLVRELKTALSDANLPLLELQEIMAAIASRIPAHVSADINAQLTTYAYSVNSMFCSFPTQAIATVLDTYAASLKNKGERDDFFAAATPIFQLIQKYRNGVRGHQKTILTTLLAKYYDVESIFSTPGGQGLGDILYALSERRKKDGEDTNGLVDIVRSHSRTTQKNKVVLLLLSALIGDKSGHMGEDEKRIVEKLATLTHKTSSPVAVRARQLLIQSTLPSFKRRCLDMEIFIQSAIEDQGQGAGNSLQLLVDESVAVFDTITHFFRHHNREIQYAALEVYVRRSYRAYQIQNIKHDMVNEKYRVVEWKFLLPQSHPNIRHLFAGYGKHMIDAKTANLTIGANTTNEGLMIPTPTSHDKTESSGLAHRRSDSLNSLKSLSLHTRTSSSNLSAMGKEDSIKRVASISDKVDQLDKLYQDNDWARHGAMALFADLTEFRKHAEELIRRFPTKAPASTRPAMNILNIALTHLPGRSGDIDTDSVFEVTDDQISQVIAEQMAGLKDVLRERQVRRVSFLILQNSSFPKYFTFRDRFDYEEDSIYRHLEPALAFQLELFKLENYNITYVPTNNLGVHLYYSEAKDNSAKGVSQNAVDRRFFMRSIIRHADLLSKRASLEYFFNEGERVVVEALNELEVFNNSADYPRTDCNMIFLNFVPTVAIDLQSLLESLVSLVERHGLRFWKNRVLQAEIKLAALLNESDDSVSHLRVMIDNDTGFALNIVVYEEVYNKELEQVSFQTIFPLDYEGPMHGQDASLPYSTKSRLQLKRFQAQSNNTTFVKDFPELFRQGLRELWSEPQAATLNAEHKHSQLVEVTDYVLNKEDILVPSQSKELFDEYADVGMSARRLKMYTPEYPEGREAILICNDITHVIGSFGVREDKVFQQASQMAREEGIPRIYVSVNSGARIGLAKEVMAKFKICWKDPNAPNKGFEYLYLTEADHAEMSEKSVVSERIIVDGEVRYEIKAVVGKDDGLGVENLHGSGMIAGETAQAYEDTFTITLVSCRSVGIGAYLVRLGQRTVQVEGSSIILTGAEAINKLLGSKVYTSNQQLGGTQIMYHNGVSHLTSKDDYDGVYKILQWLAYVPKTRNSPLPCRMLRDVADPVDRPIDFMPSKIDAYDPRHMLAGFTDTDGSFKTGFFDRDSFMETLGGWAKTVVTGRARLGGIPVGVIAVETRTVELATPADPANIDTQSSIQNQAGQVWFPDSAFKTAQSISDIDKEGLPLIIFANWRGFSGGMRDMLDEVLKFGAQIVSALKDFQQPVLIYIPPYGELRGGAWVVVDPAINPDMMEMYCDQDARGGVLEPEGTVSVKFRWGDQLKVMLQNDAVYADLIKQRKEALEQVAIASLTTRHSDSLANTPPPSPARTFSVGDDSEVDEAKRASSVVEKLDQLIAKREKEMKSVYHQVAVQFADLHDRADRMKQKGCVSDILKWRQSRETLYWHMRRRILEVNACKTIMAASDSIVMGQALSMLRRWIVVETSVQWDDDRTVVASLEANDDLIQENVKGIRRSKQMKDMENIIDANNDSAVNCLMHLIERMAPGEKDEMYELMNSSRQNMNA</sequence>
<evidence type="ECO:0000256" key="4">
    <source>
        <dbReference type="ARBA" id="ARBA00022598"/>
    </source>
</evidence>
<dbReference type="InterPro" id="IPR029045">
    <property type="entry name" value="ClpP/crotonase-like_dom_sf"/>
</dbReference>
<evidence type="ECO:0000313" key="21">
    <source>
        <dbReference type="EMBL" id="KNC83894.1"/>
    </source>
</evidence>
<dbReference type="GO" id="GO:2001295">
    <property type="term" value="P:malonyl-CoA biosynthetic process"/>
    <property type="evidence" value="ECO:0007669"/>
    <property type="project" value="UniProtKB-UniPathway"/>
</dbReference>
<dbReference type="Pfam" id="PF00364">
    <property type="entry name" value="Biotin_lipoyl"/>
    <property type="match status" value="1"/>
</dbReference>
<feature type="region of interest" description="Disordered" evidence="15">
    <location>
        <begin position="1146"/>
        <end position="1168"/>
    </location>
</feature>
<dbReference type="SUPFAM" id="SSF56059">
    <property type="entry name" value="Glutathione synthetase ATP-binding domain-like"/>
    <property type="match status" value="1"/>
</dbReference>
<evidence type="ECO:0000259" key="18">
    <source>
        <dbReference type="PROSITE" id="PS50979"/>
    </source>
</evidence>
<evidence type="ECO:0000313" key="22">
    <source>
        <dbReference type="Proteomes" id="UP000054560"/>
    </source>
</evidence>
<dbReference type="InterPro" id="IPR011054">
    <property type="entry name" value="Rudment_hybrid_motif"/>
</dbReference>
<dbReference type="Gene3D" id="3.30.470.20">
    <property type="entry name" value="ATP-grasp fold, B domain"/>
    <property type="match status" value="1"/>
</dbReference>
<dbReference type="CDD" id="cd06850">
    <property type="entry name" value="biotinyl_domain"/>
    <property type="match status" value="1"/>
</dbReference>
<keyword evidence="6" id="KW-0276">Fatty acid metabolism</keyword>
<dbReference type="Pfam" id="PF08326">
    <property type="entry name" value="ACC_central"/>
    <property type="match status" value="1"/>
</dbReference>
<evidence type="ECO:0000259" key="20">
    <source>
        <dbReference type="PROSITE" id="PS50989"/>
    </source>
</evidence>
<evidence type="ECO:0000259" key="16">
    <source>
        <dbReference type="PROSITE" id="PS50968"/>
    </source>
</evidence>
<evidence type="ECO:0000256" key="14">
    <source>
        <dbReference type="PROSITE-ProRule" id="PRU00409"/>
    </source>
</evidence>
<dbReference type="GO" id="GO:0046872">
    <property type="term" value="F:metal ion binding"/>
    <property type="evidence" value="ECO:0007669"/>
    <property type="project" value="InterPro"/>
</dbReference>
<dbReference type="InterPro" id="IPR005481">
    <property type="entry name" value="BC-like_N"/>
</dbReference>
<dbReference type="InterPro" id="IPR005482">
    <property type="entry name" value="Biotin_COase_C"/>
</dbReference>
<dbReference type="SUPFAM" id="SSF52440">
    <property type="entry name" value="PreATP-grasp domain"/>
    <property type="match status" value="1"/>
</dbReference>
<evidence type="ECO:0000256" key="1">
    <source>
        <dbReference type="ARBA" id="ARBA00001953"/>
    </source>
</evidence>
<evidence type="ECO:0000256" key="7">
    <source>
        <dbReference type="ARBA" id="ARBA00022840"/>
    </source>
</evidence>
<evidence type="ECO:0000256" key="13">
    <source>
        <dbReference type="ARBA" id="ARBA00048600"/>
    </source>
</evidence>
<feature type="region of interest" description="Disordered" evidence="15">
    <location>
        <begin position="2148"/>
        <end position="2169"/>
    </location>
</feature>
<dbReference type="GO" id="GO:0003989">
    <property type="term" value="F:acetyl-CoA carboxylase activity"/>
    <property type="evidence" value="ECO:0007669"/>
    <property type="project" value="UniProtKB-EC"/>
</dbReference>
<reference evidence="21 22" key="1">
    <citation type="submission" date="2011-02" db="EMBL/GenBank/DDBJ databases">
        <title>The Genome Sequence of Sphaeroforma arctica JP610.</title>
        <authorList>
            <consortium name="The Broad Institute Genome Sequencing Platform"/>
            <person name="Russ C."/>
            <person name="Cuomo C."/>
            <person name="Young S.K."/>
            <person name="Zeng Q."/>
            <person name="Gargeya S."/>
            <person name="Alvarado L."/>
            <person name="Berlin A."/>
            <person name="Chapman S.B."/>
            <person name="Chen Z."/>
            <person name="Freedman E."/>
            <person name="Gellesch M."/>
            <person name="Goldberg J."/>
            <person name="Griggs A."/>
            <person name="Gujja S."/>
            <person name="Heilman E."/>
            <person name="Heiman D."/>
            <person name="Howarth C."/>
            <person name="Mehta T."/>
            <person name="Neiman D."/>
            <person name="Pearson M."/>
            <person name="Roberts A."/>
            <person name="Saif S."/>
            <person name="Shea T."/>
            <person name="Shenoy N."/>
            <person name="Sisk P."/>
            <person name="Stolte C."/>
            <person name="Sykes S."/>
            <person name="White J."/>
            <person name="Yandava C."/>
            <person name="Burger G."/>
            <person name="Gray M.W."/>
            <person name="Holland P.W.H."/>
            <person name="King N."/>
            <person name="Lang F.B.F."/>
            <person name="Roger A.J."/>
            <person name="Ruiz-Trillo I."/>
            <person name="Haas B."/>
            <person name="Nusbaum C."/>
            <person name="Birren B."/>
        </authorList>
    </citation>
    <scope>NUCLEOTIDE SEQUENCE [LARGE SCALE GENOMIC DNA]</scope>
    <source>
        <strain evidence="21 22">JP610</strain>
    </source>
</reference>
<dbReference type="PROSITE" id="PS50979">
    <property type="entry name" value="BC"/>
    <property type="match status" value="1"/>
</dbReference>
<dbReference type="InterPro" id="IPR034733">
    <property type="entry name" value="AcCoA_carboxyl_beta"/>
</dbReference>
<dbReference type="Pfam" id="PF00289">
    <property type="entry name" value="Biotin_carb_N"/>
    <property type="match status" value="1"/>
</dbReference>
<evidence type="ECO:0000256" key="6">
    <source>
        <dbReference type="ARBA" id="ARBA00022832"/>
    </source>
</evidence>
<dbReference type="InterPro" id="IPR049076">
    <property type="entry name" value="ACCA"/>
</dbReference>
<dbReference type="InterPro" id="IPR016185">
    <property type="entry name" value="PreATP-grasp_dom_sf"/>
</dbReference>
<evidence type="ECO:0000256" key="15">
    <source>
        <dbReference type="SAM" id="MobiDB-lite"/>
    </source>
</evidence>
<comment type="cofactor">
    <cofactor evidence="1">
        <name>biotin</name>
        <dbReference type="ChEBI" id="CHEBI:57586"/>
    </cofactor>
</comment>
<comment type="catalytic activity">
    <reaction evidence="12">
        <text>hydrogencarbonate + acetyl-CoA + ATP = malonyl-CoA + ADP + phosphate + H(+)</text>
        <dbReference type="Rhea" id="RHEA:11308"/>
        <dbReference type="ChEBI" id="CHEBI:15378"/>
        <dbReference type="ChEBI" id="CHEBI:17544"/>
        <dbReference type="ChEBI" id="CHEBI:30616"/>
        <dbReference type="ChEBI" id="CHEBI:43474"/>
        <dbReference type="ChEBI" id="CHEBI:57288"/>
        <dbReference type="ChEBI" id="CHEBI:57384"/>
        <dbReference type="ChEBI" id="CHEBI:456216"/>
        <dbReference type="EC" id="6.4.1.2"/>
    </reaction>
</comment>
<evidence type="ECO:0000259" key="17">
    <source>
        <dbReference type="PROSITE" id="PS50975"/>
    </source>
</evidence>
<feature type="domain" description="Lipoyl-binding" evidence="16">
    <location>
        <begin position="665"/>
        <end position="739"/>
    </location>
</feature>
<dbReference type="PANTHER" id="PTHR45728">
    <property type="entry name" value="ACETYL-COA CARBOXYLASE, ISOFORM A"/>
    <property type="match status" value="1"/>
</dbReference>
<dbReference type="FunFam" id="3.40.50.20:FF:000005">
    <property type="entry name" value="acetyl-CoA carboxylase isoform X2"/>
    <property type="match status" value="1"/>
</dbReference>
<dbReference type="PROSITE" id="PS00866">
    <property type="entry name" value="CPSASE_1"/>
    <property type="match status" value="1"/>
</dbReference>
<dbReference type="PROSITE" id="PS50989">
    <property type="entry name" value="COA_CT_CTER"/>
    <property type="match status" value="1"/>
</dbReference>
<keyword evidence="8" id="KW-0443">Lipid metabolism</keyword>
<dbReference type="InterPro" id="IPR011762">
    <property type="entry name" value="COA_CT_N"/>
</dbReference>
<dbReference type="SUPFAM" id="SSF52096">
    <property type="entry name" value="ClpP/crotonase"/>
    <property type="match status" value="3"/>
</dbReference>
<dbReference type="UniPathway" id="UPA00655">
    <property type="reaction ID" value="UER00711"/>
</dbReference>
<dbReference type="Gene3D" id="3.30.1490.20">
    <property type="entry name" value="ATP-grasp fold, A domain"/>
    <property type="match status" value="1"/>
</dbReference>
<evidence type="ECO:0000256" key="11">
    <source>
        <dbReference type="ARBA" id="ARBA00023268"/>
    </source>
</evidence>
<dbReference type="GO" id="GO:0005524">
    <property type="term" value="F:ATP binding"/>
    <property type="evidence" value="ECO:0007669"/>
    <property type="project" value="UniProtKB-UniRule"/>
</dbReference>
<dbReference type="SUPFAM" id="SSF51246">
    <property type="entry name" value="Rudiment single hybrid motif"/>
    <property type="match status" value="1"/>
</dbReference>
<proteinExistence type="predicted"/>
<dbReference type="InterPro" id="IPR000089">
    <property type="entry name" value="Biotin_lipoyl"/>
</dbReference>
<evidence type="ECO:0000256" key="5">
    <source>
        <dbReference type="ARBA" id="ARBA00022741"/>
    </source>
</evidence>
<dbReference type="GO" id="GO:0005739">
    <property type="term" value="C:mitochondrion"/>
    <property type="evidence" value="ECO:0007669"/>
    <property type="project" value="TreeGrafter"/>
</dbReference>
<evidence type="ECO:0000259" key="19">
    <source>
        <dbReference type="PROSITE" id="PS50980"/>
    </source>
</evidence>
<dbReference type="InterPro" id="IPR013537">
    <property type="entry name" value="AcCoA_COase_cen"/>
</dbReference>
<feature type="domain" description="Biotin carboxylation" evidence="18">
    <location>
        <begin position="30"/>
        <end position="538"/>
    </location>
</feature>
<dbReference type="Gene3D" id="3.90.226.10">
    <property type="entry name" value="2-enoyl-CoA Hydratase, Chain A, domain 1"/>
    <property type="match status" value="2"/>
</dbReference>
<keyword evidence="22" id="KW-1185">Reference proteome</keyword>
<evidence type="ECO:0000256" key="8">
    <source>
        <dbReference type="ARBA" id="ARBA00023098"/>
    </source>
</evidence>
<dbReference type="Gene3D" id="3.40.50.20">
    <property type="match status" value="1"/>
</dbReference>
<dbReference type="OrthoDB" id="14612at2759"/>
<name>A0A0L0G4R0_9EUKA</name>
<feature type="domain" description="CoA carboxyltransferase C-terminal" evidence="20">
    <location>
        <begin position="1899"/>
        <end position="2254"/>
    </location>
</feature>
<dbReference type="Gene3D" id="3.90.1770.10">
    <property type="entry name" value="PreATP-grasp domain"/>
    <property type="match status" value="1"/>
</dbReference>
<dbReference type="EMBL" id="KQ241803">
    <property type="protein sequence ID" value="KNC83894.1"/>
    <property type="molecule type" value="Genomic_DNA"/>
</dbReference>